<dbReference type="AlphaFoldDB" id="A0A7G9T661"/>
<keyword evidence="2" id="KW-0689">Ribosomal protein</keyword>
<dbReference type="RefSeq" id="WP_187529418.1">
    <property type="nucleotide sequence ID" value="NZ_CP060724.1"/>
</dbReference>
<name>A0A7G9T661_9LACO</name>
<dbReference type="Gene3D" id="2.40.50.140">
    <property type="entry name" value="Nucleic acid-binding proteins"/>
    <property type="match status" value="1"/>
</dbReference>
<accession>A0A7G9T661</accession>
<proteinExistence type="inferred from homology"/>
<evidence type="ECO:0000259" key="4">
    <source>
        <dbReference type="PROSITE" id="PS50126"/>
    </source>
</evidence>
<evidence type="ECO:0000256" key="3">
    <source>
        <dbReference type="ARBA" id="ARBA00023274"/>
    </source>
</evidence>
<comment type="similarity">
    <text evidence="1">Belongs to the bacterial ribosomal protein bS1 family.</text>
</comment>
<dbReference type="GO" id="GO:0005840">
    <property type="term" value="C:ribosome"/>
    <property type="evidence" value="ECO:0007669"/>
    <property type="project" value="UniProtKB-KW"/>
</dbReference>
<dbReference type="InterPro" id="IPR050437">
    <property type="entry name" value="Ribos_protein_bS1-like"/>
</dbReference>
<dbReference type="KEGG" id="wdi:H9L19_01515"/>
<reference evidence="5 6" key="1">
    <citation type="submission" date="2020-08" db="EMBL/GenBank/DDBJ databases">
        <title>Genome sequence of Weissella diestrammenae KACC 16890T.</title>
        <authorList>
            <person name="Hyun D.-W."/>
            <person name="Bae J.-W."/>
        </authorList>
    </citation>
    <scope>NUCLEOTIDE SEQUENCE [LARGE SCALE GENOMIC DNA]</scope>
    <source>
        <strain evidence="5 6">KACC 16890</strain>
    </source>
</reference>
<feature type="domain" description="S1 motif" evidence="4">
    <location>
        <begin position="6"/>
        <end position="75"/>
    </location>
</feature>
<gene>
    <name evidence="5" type="ORF">H9L19_01515</name>
</gene>
<dbReference type="InterPro" id="IPR003029">
    <property type="entry name" value="S1_domain"/>
</dbReference>
<protein>
    <submittedName>
        <fullName evidence="5">S1 RNA-binding domain-containing protein</fullName>
    </submittedName>
</protein>
<sequence length="129" mass="14419">MGYQIGQIVMGTVTGIQPYGAFVQLDSRTQGLIHISECRSAFIKCVDDELAVGMTIQVMILDIDEYNGKVSLSRRSVVENGQKLLSVSGIRNTKGRNHYWTNQYLDFGFSTIAKAKNEMLNEALNRLRA</sequence>
<dbReference type="GO" id="GO:1990904">
    <property type="term" value="C:ribonucleoprotein complex"/>
    <property type="evidence" value="ECO:0007669"/>
    <property type="project" value="UniProtKB-KW"/>
</dbReference>
<dbReference type="GO" id="GO:0006412">
    <property type="term" value="P:translation"/>
    <property type="evidence" value="ECO:0007669"/>
    <property type="project" value="TreeGrafter"/>
</dbReference>
<keyword evidence="3" id="KW-0687">Ribonucleoprotein</keyword>
<organism evidence="5 6">
    <name type="scientific">Weissella diestrammenae</name>
    <dbReference type="NCBI Taxonomy" id="1162633"/>
    <lineage>
        <taxon>Bacteria</taxon>
        <taxon>Bacillati</taxon>
        <taxon>Bacillota</taxon>
        <taxon>Bacilli</taxon>
        <taxon>Lactobacillales</taxon>
        <taxon>Lactobacillaceae</taxon>
        <taxon>Weissella</taxon>
    </lineage>
</organism>
<dbReference type="EMBL" id="CP060724">
    <property type="protein sequence ID" value="QNN75586.1"/>
    <property type="molecule type" value="Genomic_DNA"/>
</dbReference>
<dbReference type="Proteomes" id="UP000515800">
    <property type="component" value="Chromosome"/>
</dbReference>
<dbReference type="GO" id="GO:0003735">
    <property type="term" value="F:structural constituent of ribosome"/>
    <property type="evidence" value="ECO:0007669"/>
    <property type="project" value="TreeGrafter"/>
</dbReference>
<dbReference type="SUPFAM" id="SSF50249">
    <property type="entry name" value="Nucleic acid-binding proteins"/>
    <property type="match status" value="1"/>
</dbReference>
<evidence type="ECO:0000313" key="5">
    <source>
        <dbReference type="EMBL" id="QNN75586.1"/>
    </source>
</evidence>
<dbReference type="PANTHER" id="PTHR10724:SF7">
    <property type="entry name" value="SMALL RIBOSOMAL SUBUNIT PROTEIN BS1C"/>
    <property type="match status" value="1"/>
</dbReference>
<dbReference type="InterPro" id="IPR012340">
    <property type="entry name" value="NA-bd_OB-fold"/>
</dbReference>
<dbReference type="PANTHER" id="PTHR10724">
    <property type="entry name" value="30S RIBOSOMAL PROTEIN S1"/>
    <property type="match status" value="1"/>
</dbReference>
<evidence type="ECO:0000313" key="6">
    <source>
        <dbReference type="Proteomes" id="UP000515800"/>
    </source>
</evidence>
<dbReference type="NCBIfam" id="NF040579">
    <property type="entry name" value="S1_dom_CvfD"/>
    <property type="match status" value="1"/>
</dbReference>
<dbReference type="Pfam" id="PF00575">
    <property type="entry name" value="S1"/>
    <property type="match status" value="1"/>
</dbReference>
<dbReference type="SMART" id="SM00316">
    <property type="entry name" value="S1"/>
    <property type="match status" value="1"/>
</dbReference>
<evidence type="ECO:0000256" key="1">
    <source>
        <dbReference type="ARBA" id="ARBA00006767"/>
    </source>
</evidence>
<dbReference type="PROSITE" id="PS50126">
    <property type="entry name" value="S1"/>
    <property type="match status" value="1"/>
</dbReference>
<evidence type="ECO:0000256" key="2">
    <source>
        <dbReference type="ARBA" id="ARBA00022980"/>
    </source>
</evidence>
<dbReference type="GO" id="GO:0003729">
    <property type="term" value="F:mRNA binding"/>
    <property type="evidence" value="ECO:0007669"/>
    <property type="project" value="TreeGrafter"/>
</dbReference>
<keyword evidence="6" id="KW-1185">Reference proteome</keyword>